<proteinExistence type="inferred from homology"/>
<evidence type="ECO:0000256" key="3">
    <source>
        <dbReference type="ARBA" id="ARBA00022927"/>
    </source>
</evidence>
<dbReference type="PANTHER" id="PTHR15837">
    <property type="entry name" value="RAN GUANINE NUCLEOTIDE RELEASE FACTOR"/>
    <property type="match status" value="1"/>
</dbReference>
<dbReference type="SUPFAM" id="SSF55724">
    <property type="entry name" value="Mog1p/PsbP-like"/>
    <property type="match status" value="1"/>
</dbReference>
<reference evidence="4" key="1">
    <citation type="submission" date="2024-02" db="EMBL/GenBank/DDBJ databases">
        <authorList>
            <consortium name="ELIXIR-Norway"/>
            <consortium name="Elixir Norway"/>
        </authorList>
    </citation>
    <scope>NUCLEOTIDE SEQUENCE</scope>
</reference>
<sequence>MAVQGNSVLEDRFAARPLFGGAIMCCIPANFHDVSNVREVPNNQEAFVDPNRDESIIVELLELKDTVVDERSSRWFLQDLAIEQDSEQSLVVESENTITTAVDVPNLEASIPVNVTVGTLAIAKSRQGDDARNLVRVHLANIRLHGVKTDVVITVYEPLIINEWSQSAAAVGAGTTVPAALAGCMAAPDVLKLVLSTFKICDWSLFG</sequence>
<evidence type="ECO:0000313" key="4">
    <source>
        <dbReference type="EMBL" id="CAK9273243.1"/>
    </source>
</evidence>
<keyword evidence="5" id="KW-1185">Reference proteome</keyword>
<evidence type="ECO:0000256" key="2">
    <source>
        <dbReference type="ARBA" id="ARBA00022448"/>
    </source>
</evidence>
<dbReference type="Gene3D" id="3.40.1000.10">
    <property type="entry name" value="Mog1/PsbP, alpha/beta/alpha sandwich"/>
    <property type="match status" value="1"/>
</dbReference>
<dbReference type="PANTHER" id="PTHR15837:SF0">
    <property type="entry name" value="RAN GUANINE NUCLEOTIDE RELEASE FACTOR"/>
    <property type="match status" value="1"/>
</dbReference>
<keyword evidence="2" id="KW-0813">Transport</keyword>
<dbReference type="Pfam" id="PF04603">
    <property type="entry name" value="Mog1"/>
    <property type="match status" value="1"/>
</dbReference>
<dbReference type="EMBL" id="OZ020100">
    <property type="protein sequence ID" value="CAK9273243.1"/>
    <property type="molecule type" value="Genomic_DNA"/>
</dbReference>
<evidence type="ECO:0000256" key="1">
    <source>
        <dbReference type="ARBA" id="ARBA00010307"/>
    </source>
</evidence>
<accession>A0ABP0X2B1</accession>
<dbReference type="InterPro" id="IPR016123">
    <property type="entry name" value="Mog1/PsbP_a/b/a-sand"/>
</dbReference>
<dbReference type="Proteomes" id="UP001497444">
    <property type="component" value="Chromosome 5"/>
</dbReference>
<evidence type="ECO:0000313" key="5">
    <source>
        <dbReference type="Proteomes" id="UP001497444"/>
    </source>
</evidence>
<protein>
    <recommendedName>
        <fullName evidence="6">Ran guanine nucleotide release factor</fullName>
    </recommendedName>
</protein>
<gene>
    <name evidence="4" type="ORF">CSSPJE1EN1_LOCUS18721</name>
</gene>
<keyword evidence="3" id="KW-0653">Protein transport</keyword>
<comment type="similarity">
    <text evidence="1">Belongs to the MOG1 family.</text>
</comment>
<name>A0ABP0X2B1_9BRYO</name>
<organism evidence="4 5">
    <name type="scientific">Sphagnum jensenii</name>
    <dbReference type="NCBI Taxonomy" id="128206"/>
    <lineage>
        <taxon>Eukaryota</taxon>
        <taxon>Viridiplantae</taxon>
        <taxon>Streptophyta</taxon>
        <taxon>Embryophyta</taxon>
        <taxon>Bryophyta</taxon>
        <taxon>Sphagnophytina</taxon>
        <taxon>Sphagnopsida</taxon>
        <taxon>Sphagnales</taxon>
        <taxon>Sphagnaceae</taxon>
        <taxon>Sphagnum</taxon>
    </lineage>
</organism>
<evidence type="ECO:0008006" key="6">
    <source>
        <dbReference type="Google" id="ProtNLM"/>
    </source>
</evidence>
<dbReference type="InterPro" id="IPR007681">
    <property type="entry name" value="Mog1"/>
</dbReference>